<evidence type="ECO:0000259" key="5">
    <source>
        <dbReference type="Pfam" id="PF00135"/>
    </source>
</evidence>
<feature type="domain" description="Carboxylesterase type B" evidence="5">
    <location>
        <begin position="56"/>
        <end position="533"/>
    </location>
</feature>
<dbReference type="OrthoDB" id="408631at2759"/>
<evidence type="ECO:0000313" key="6">
    <source>
        <dbReference type="EMBL" id="RDX56438.1"/>
    </source>
</evidence>
<dbReference type="InterPro" id="IPR019826">
    <property type="entry name" value="Carboxylesterase_B_AS"/>
</dbReference>
<keyword evidence="7" id="KW-1185">Reference proteome</keyword>
<dbReference type="Pfam" id="PF00135">
    <property type="entry name" value="COesterase"/>
    <property type="match status" value="1"/>
</dbReference>
<sequence>MVGIQSLVFALLFASWATALPTHISMPPYTWKAELCKLSLRIQRALCPRQSSNSQTSVDTPIGTAHGTSDGSGATRFSVKYASATRWKPSVLATTWELPNGASDVTALPLPCVQTSNDDTVGTEDCLSMILYIPSSISQGSDAPTFMWIHGGSFTGGSATGPGLDGSKLAVATKSIVAVIQYRLGALGFLAPDGTHNLAVADVINALGFLKAVVPSFGGSASKITIAGQSAGANMIRAILAAPSASSLFQSAILHSDPMDFGFLSPSVHQEVLDAFTTNINCSTSDSACLDALSVDAIMSAQNTLLDAAVDGDLDPAAGASEPIRPVRDNVLITNPLDLTETFPKQSKSIIVSTVRNEAGPTIYGNIPFDVDDSLYEDLVQSTFGSPRTSRILATALYAASPAVDGVEPDQRPQLEELGTDQIWRCATWTFARNWVGNGGKAYVGEYKVGATYPGNDEVPFCTGGGAVCHQDDIQIIFGTVQNPTAAQSALITEMQARYDSFLHTGSPNANGFSTWNVAGTDNVNAINLGQSGMATVGACNTSYWGNFVQFDYQVFNL</sequence>
<keyword evidence="2 3" id="KW-0378">Hydrolase</keyword>
<accession>A0A371DVD8</accession>
<evidence type="ECO:0000256" key="3">
    <source>
        <dbReference type="RuleBase" id="RU361235"/>
    </source>
</evidence>
<dbReference type="Proteomes" id="UP000256964">
    <property type="component" value="Unassembled WGS sequence"/>
</dbReference>
<dbReference type="GO" id="GO:0016787">
    <property type="term" value="F:hydrolase activity"/>
    <property type="evidence" value="ECO:0007669"/>
    <property type="project" value="UniProtKB-KW"/>
</dbReference>
<dbReference type="InterPro" id="IPR029058">
    <property type="entry name" value="AB_hydrolase_fold"/>
</dbReference>
<dbReference type="AlphaFoldDB" id="A0A371DVD8"/>
<feature type="chain" id="PRO_5016478420" description="Carboxylic ester hydrolase" evidence="3">
    <location>
        <begin position="20"/>
        <end position="558"/>
    </location>
</feature>
<proteinExistence type="inferred from homology"/>
<protein>
    <recommendedName>
        <fullName evidence="3">Carboxylic ester hydrolase</fullName>
        <ecNumber evidence="3">3.1.1.-</ecNumber>
    </recommendedName>
</protein>
<gene>
    <name evidence="6" type="ORF">OH76DRAFT_1468028</name>
</gene>
<evidence type="ECO:0000313" key="7">
    <source>
        <dbReference type="Proteomes" id="UP000256964"/>
    </source>
</evidence>
<dbReference type="EMBL" id="KZ857380">
    <property type="protein sequence ID" value="RDX56438.1"/>
    <property type="molecule type" value="Genomic_DNA"/>
</dbReference>
<name>A0A371DVD8_9APHY</name>
<dbReference type="EC" id="3.1.1.-" evidence="3"/>
<dbReference type="PANTHER" id="PTHR45570:SF1">
    <property type="entry name" value="CARBOXYLIC ESTER HYDROLASE"/>
    <property type="match status" value="1"/>
</dbReference>
<dbReference type="Gene3D" id="3.40.50.1820">
    <property type="entry name" value="alpha/beta hydrolase"/>
    <property type="match status" value="1"/>
</dbReference>
<evidence type="ECO:0000256" key="4">
    <source>
        <dbReference type="SAM" id="MobiDB-lite"/>
    </source>
</evidence>
<feature type="region of interest" description="Disordered" evidence="4">
    <location>
        <begin position="51"/>
        <end position="71"/>
    </location>
</feature>
<comment type="similarity">
    <text evidence="1 3">Belongs to the type-B carboxylesterase/lipase family.</text>
</comment>
<dbReference type="STRING" id="139420.A0A371DVD8"/>
<dbReference type="PROSITE" id="PS00122">
    <property type="entry name" value="CARBOXYLESTERASE_B_1"/>
    <property type="match status" value="1"/>
</dbReference>
<evidence type="ECO:0000256" key="1">
    <source>
        <dbReference type="ARBA" id="ARBA00005964"/>
    </source>
</evidence>
<dbReference type="PANTHER" id="PTHR45570">
    <property type="entry name" value="CARBOXYLIC ESTER HYDROLASE"/>
    <property type="match status" value="1"/>
</dbReference>
<dbReference type="InterPro" id="IPR002018">
    <property type="entry name" value="CarbesteraseB"/>
</dbReference>
<feature type="signal peptide" evidence="3">
    <location>
        <begin position="1"/>
        <end position="19"/>
    </location>
</feature>
<dbReference type="SUPFAM" id="SSF53474">
    <property type="entry name" value="alpha/beta-Hydrolases"/>
    <property type="match status" value="1"/>
</dbReference>
<organism evidence="6 7">
    <name type="scientific">Lentinus brumalis</name>
    <dbReference type="NCBI Taxonomy" id="2498619"/>
    <lineage>
        <taxon>Eukaryota</taxon>
        <taxon>Fungi</taxon>
        <taxon>Dikarya</taxon>
        <taxon>Basidiomycota</taxon>
        <taxon>Agaricomycotina</taxon>
        <taxon>Agaricomycetes</taxon>
        <taxon>Polyporales</taxon>
        <taxon>Polyporaceae</taxon>
        <taxon>Lentinus</taxon>
    </lineage>
</organism>
<reference evidence="6 7" key="1">
    <citation type="journal article" date="2018" name="Biotechnol. Biofuels">
        <title>Integrative visual omics of the white-rot fungus Polyporus brumalis exposes the biotechnological potential of its oxidative enzymes for delignifying raw plant biomass.</title>
        <authorList>
            <person name="Miyauchi S."/>
            <person name="Rancon A."/>
            <person name="Drula E."/>
            <person name="Hage H."/>
            <person name="Chaduli D."/>
            <person name="Favel A."/>
            <person name="Grisel S."/>
            <person name="Henrissat B."/>
            <person name="Herpoel-Gimbert I."/>
            <person name="Ruiz-Duenas F.J."/>
            <person name="Chevret D."/>
            <person name="Hainaut M."/>
            <person name="Lin J."/>
            <person name="Wang M."/>
            <person name="Pangilinan J."/>
            <person name="Lipzen A."/>
            <person name="Lesage-Meessen L."/>
            <person name="Navarro D."/>
            <person name="Riley R."/>
            <person name="Grigoriev I.V."/>
            <person name="Zhou S."/>
            <person name="Raouche S."/>
            <person name="Rosso M.N."/>
        </authorList>
    </citation>
    <scope>NUCLEOTIDE SEQUENCE [LARGE SCALE GENOMIC DNA]</scope>
    <source>
        <strain evidence="6 7">BRFM 1820</strain>
    </source>
</reference>
<evidence type="ECO:0000256" key="2">
    <source>
        <dbReference type="ARBA" id="ARBA00022801"/>
    </source>
</evidence>
<keyword evidence="3" id="KW-0732">Signal</keyword>